<keyword evidence="4 5" id="KW-0472">Membrane</keyword>
<dbReference type="GeneID" id="10493443"/>
<feature type="transmembrane region" description="Helical" evidence="5">
    <location>
        <begin position="171"/>
        <end position="192"/>
    </location>
</feature>
<dbReference type="Proteomes" id="UP000007812">
    <property type="component" value="Chromosome"/>
</dbReference>
<dbReference type="AlphaFoldDB" id="F4G3I7"/>
<dbReference type="PANTHER" id="PTHR43483">
    <property type="entry name" value="MEMBRANE TRANSPORTER PROTEIN HI_0806-RELATED"/>
    <property type="match status" value="1"/>
</dbReference>
<protein>
    <recommendedName>
        <fullName evidence="5">Probable membrane transporter protein</fullName>
    </recommendedName>
</protein>
<evidence type="ECO:0000256" key="5">
    <source>
        <dbReference type="RuleBase" id="RU363041"/>
    </source>
</evidence>
<dbReference type="PANTHER" id="PTHR43483:SF3">
    <property type="entry name" value="MEMBRANE TRANSPORTER PROTEIN HI_0806-RELATED"/>
    <property type="match status" value="1"/>
</dbReference>
<keyword evidence="2 5" id="KW-0812">Transmembrane</keyword>
<dbReference type="OrthoDB" id="57516at2157"/>
<keyword evidence="3 5" id="KW-1133">Transmembrane helix</keyword>
<dbReference type="HOGENOM" id="CLU_045498_5_4_2"/>
<evidence type="ECO:0000256" key="3">
    <source>
        <dbReference type="ARBA" id="ARBA00022989"/>
    </source>
</evidence>
<feature type="transmembrane region" description="Helical" evidence="5">
    <location>
        <begin position="135"/>
        <end position="164"/>
    </location>
</feature>
<gene>
    <name evidence="6" type="ordered locus">Mcup_1252</name>
</gene>
<dbReference type="KEGG" id="mcn:Mcup_1252"/>
<dbReference type="GO" id="GO:0005886">
    <property type="term" value="C:plasma membrane"/>
    <property type="evidence" value="ECO:0007669"/>
    <property type="project" value="UniProtKB-SubCell"/>
</dbReference>
<name>F4G3I7_METCR</name>
<dbReference type="EMBL" id="CP002656">
    <property type="protein sequence ID" value="AEB95357.1"/>
    <property type="molecule type" value="Genomic_DNA"/>
</dbReference>
<dbReference type="STRING" id="1006006.Mcup_1252"/>
<dbReference type="eggNOG" id="arCOG02050">
    <property type="taxonomic scope" value="Archaea"/>
</dbReference>
<comment type="similarity">
    <text evidence="5">Belongs to the 4-toluene sulfonate uptake permease (TSUP) (TC 2.A.102) family.</text>
</comment>
<evidence type="ECO:0000313" key="6">
    <source>
        <dbReference type="EMBL" id="AEB95357.1"/>
    </source>
</evidence>
<accession>F4G3I7</accession>
<reference evidence="6 7" key="1">
    <citation type="journal article" date="2011" name="J. Bacteriol.">
        <title>Complete genome sequence of Metallosphaera cuprina, a metal sulfide-oxidizing archaeon from a hot spring.</title>
        <authorList>
            <person name="Liu L.J."/>
            <person name="You X.Y."/>
            <person name="Zheng H."/>
            <person name="Wang S."/>
            <person name="Jiang C.Y."/>
            <person name="Liu S.J."/>
        </authorList>
    </citation>
    <scope>NUCLEOTIDE SEQUENCE [LARGE SCALE GENOMIC DNA]</scope>
    <source>
        <strain evidence="6 7">Ar-4</strain>
    </source>
</reference>
<organism evidence="6 7">
    <name type="scientific">Metallosphaera cuprina (strain Ar-4)</name>
    <dbReference type="NCBI Taxonomy" id="1006006"/>
    <lineage>
        <taxon>Archaea</taxon>
        <taxon>Thermoproteota</taxon>
        <taxon>Thermoprotei</taxon>
        <taxon>Sulfolobales</taxon>
        <taxon>Sulfolobaceae</taxon>
        <taxon>Metallosphaera</taxon>
    </lineage>
</organism>
<feature type="transmembrane region" description="Helical" evidence="5">
    <location>
        <begin position="47"/>
        <end position="64"/>
    </location>
</feature>
<dbReference type="RefSeq" id="WP_013737855.1">
    <property type="nucleotide sequence ID" value="NC_015435.1"/>
</dbReference>
<proteinExistence type="inferred from homology"/>
<feature type="transmembrane region" description="Helical" evidence="5">
    <location>
        <begin position="226"/>
        <end position="244"/>
    </location>
</feature>
<sequence length="247" mass="25976">MDLLGFIIIGVLVGALVGVTGSSGVLIVVPGLTLLGYRFQTAVSSSLIVDLITTVSVVLTYFRYDNVRVRTGLLLGLGAVIGAQIGSRVAVMINPLPLEIGFTFFAAVMAVVSFLRSSSISFKRVEVRFARVLSFLLSVSVGILTGTIGTSGGIMFIAIMMAFYNYGVKEMIGTATFSMFLSALSGVSGYVASGVYDLDASVVIGSTALIVGTVFAKVANRMKPSTIYQILGSVFVITCISEISKIF</sequence>
<keyword evidence="5" id="KW-1003">Cell membrane</keyword>
<feature type="transmembrane region" description="Helical" evidence="5">
    <location>
        <begin position="6"/>
        <end position="35"/>
    </location>
</feature>
<feature type="transmembrane region" description="Helical" evidence="5">
    <location>
        <begin position="98"/>
        <end position="115"/>
    </location>
</feature>
<comment type="subcellular location">
    <subcellularLocation>
        <location evidence="5">Cell membrane</location>
        <topology evidence="5">Multi-pass membrane protein</topology>
    </subcellularLocation>
    <subcellularLocation>
        <location evidence="1">Membrane</location>
        <topology evidence="1">Multi-pass membrane protein</topology>
    </subcellularLocation>
</comment>
<feature type="transmembrane region" description="Helical" evidence="5">
    <location>
        <begin position="198"/>
        <end position="219"/>
    </location>
</feature>
<dbReference type="Pfam" id="PF01925">
    <property type="entry name" value="TauE"/>
    <property type="match status" value="1"/>
</dbReference>
<dbReference type="PATRIC" id="fig|1006006.8.peg.1248"/>
<feature type="transmembrane region" description="Helical" evidence="5">
    <location>
        <begin position="70"/>
        <end position="91"/>
    </location>
</feature>
<evidence type="ECO:0000256" key="1">
    <source>
        <dbReference type="ARBA" id="ARBA00004141"/>
    </source>
</evidence>
<dbReference type="InterPro" id="IPR002781">
    <property type="entry name" value="TM_pro_TauE-like"/>
</dbReference>
<evidence type="ECO:0000256" key="2">
    <source>
        <dbReference type="ARBA" id="ARBA00022692"/>
    </source>
</evidence>
<keyword evidence="7" id="KW-1185">Reference proteome</keyword>
<evidence type="ECO:0000256" key="4">
    <source>
        <dbReference type="ARBA" id="ARBA00023136"/>
    </source>
</evidence>
<evidence type="ECO:0000313" key="7">
    <source>
        <dbReference type="Proteomes" id="UP000007812"/>
    </source>
</evidence>